<sequence length="271" mass="30300">MARPSRSIPSVNNNEISNSSDNSSKIFKDIDYFVLRDNNDHNVEVSDPRVELSVSSIISSTRDQLVHNVGRRFSVDITMEEQDERISDSEGNSEGKARAATPSIGKRRIDEMFPPLPDSDKVQLEKTVNPIPVDSAEGSDVRGKGSDTSSRVRPRIVLTSQAKRRAVAELQCDALSSVCFSIPSENFELLDKMEALSLQESEAGKSDAKVEEYKKMFGKVMKQLVFSFAFWLGIDQLYQGGMDKLQIGDLITFNEYAFVSAYICMCYLKLN</sequence>
<evidence type="ECO:0000313" key="2">
    <source>
        <dbReference type="EMBL" id="KAG8372678.1"/>
    </source>
</evidence>
<evidence type="ECO:0008006" key="4">
    <source>
        <dbReference type="Google" id="ProtNLM"/>
    </source>
</evidence>
<reference evidence="2" key="1">
    <citation type="submission" date="2019-10" db="EMBL/GenBank/DDBJ databases">
        <authorList>
            <person name="Zhang R."/>
            <person name="Pan Y."/>
            <person name="Wang J."/>
            <person name="Ma R."/>
            <person name="Yu S."/>
        </authorList>
    </citation>
    <scope>NUCLEOTIDE SEQUENCE</scope>
    <source>
        <strain evidence="2">LA-IB0</strain>
        <tissue evidence="2">Leaf</tissue>
    </source>
</reference>
<organism evidence="2 3">
    <name type="scientific">Buddleja alternifolia</name>
    <dbReference type="NCBI Taxonomy" id="168488"/>
    <lineage>
        <taxon>Eukaryota</taxon>
        <taxon>Viridiplantae</taxon>
        <taxon>Streptophyta</taxon>
        <taxon>Embryophyta</taxon>
        <taxon>Tracheophyta</taxon>
        <taxon>Spermatophyta</taxon>
        <taxon>Magnoliopsida</taxon>
        <taxon>eudicotyledons</taxon>
        <taxon>Gunneridae</taxon>
        <taxon>Pentapetalae</taxon>
        <taxon>asterids</taxon>
        <taxon>lamiids</taxon>
        <taxon>Lamiales</taxon>
        <taxon>Scrophulariaceae</taxon>
        <taxon>Buddlejeae</taxon>
        <taxon>Buddleja</taxon>
    </lineage>
</organism>
<accession>A0AAV6WR53</accession>
<feature type="region of interest" description="Disordered" evidence="1">
    <location>
        <begin position="1"/>
        <end position="21"/>
    </location>
</feature>
<dbReference type="AlphaFoldDB" id="A0AAV6WR53"/>
<name>A0AAV6WR53_9LAMI</name>
<protein>
    <recommendedName>
        <fullName evidence="4">Calcium uniporter protein</fullName>
    </recommendedName>
</protein>
<proteinExistence type="predicted"/>
<dbReference type="Proteomes" id="UP000826271">
    <property type="component" value="Unassembled WGS sequence"/>
</dbReference>
<keyword evidence="3" id="KW-1185">Reference proteome</keyword>
<evidence type="ECO:0000256" key="1">
    <source>
        <dbReference type="SAM" id="MobiDB-lite"/>
    </source>
</evidence>
<dbReference type="EMBL" id="WHWC01000012">
    <property type="protein sequence ID" value="KAG8372678.1"/>
    <property type="molecule type" value="Genomic_DNA"/>
</dbReference>
<comment type="caution">
    <text evidence="2">The sequence shown here is derived from an EMBL/GenBank/DDBJ whole genome shotgun (WGS) entry which is preliminary data.</text>
</comment>
<feature type="compositionally biased region" description="Low complexity" evidence="1">
    <location>
        <begin position="7"/>
        <end position="21"/>
    </location>
</feature>
<feature type="compositionally biased region" description="Basic and acidic residues" evidence="1">
    <location>
        <begin position="84"/>
        <end position="97"/>
    </location>
</feature>
<gene>
    <name evidence="2" type="ORF">BUALT_Bualt12G0091600</name>
</gene>
<feature type="region of interest" description="Disordered" evidence="1">
    <location>
        <begin position="80"/>
        <end position="150"/>
    </location>
</feature>
<evidence type="ECO:0000313" key="3">
    <source>
        <dbReference type="Proteomes" id="UP000826271"/>
    </source>
</evidence>